<keyword evidence="3" id="KW-0863">Zinc-finger</keyword>
<evidence type="ECO:0000256" key="6">
    <source>
        <dbReference type="SAM" id="MobiDB-lite"/>
    </source>
</evidence>
<dbReference type="PANTHER" id="PTHR46481:SF10">
    <property type="entry name" value="ZINC FINGER BED DOMAIN-CONTAINING PROTEIN 39"/>
    <property type="match status" value="1"/>
</dbReference>
<dbReference type="InterPro" id="IPR012337">
    <property type="entry name" value="RNaseH-like_sf"/>
</dbReference>
<dbReference type="GO" id="GO:0008270">
    <property type="term" value="F:zinc ion binding"/>
    <property type="evidence" value="ECO:0007669"/>
    <property type="project" value="UniProtKB-KW"/>
</dbReference>
<dbReference type="Pfam" id="PF05699">
    <property type="entry name" value="Dimer_Tnp_hAT"/>
    <property type="match status" value="1"/>
</dbReference>
<evidence type="ECO:0000256" key="4">
    <source>
        <dbReference type="ARBA" id="ARBA00022833"/>
    </source>
</evidence>
<accession>A0A8H5CN18</accession>
<comment type="caution">
    <text evidence="8">The sequence shown here is derived from an EMBL/GenBank/DDBJ whole genome shotgun (WGS) entry which is preliminary data.</text>
</comment>
<dbReference type="PANTHER" id="PTHR46481">
    <property type="entry name" value="ZINC FINGER BED DOMAIN-CONTAINING PROTEIN 4"/>
    <property type="match status" value="1"/>
</dbReference>
<evidence type="ECO:0000259" key="7">
    <source>
        <dbReference type="Pfam" id="PF05699"/>
    </source>
</evidence>
<keyword evidence="4" id="KW-0862">Zinc</keyword>
<dbReference type="GO" id="GO:0046983">
    <property type="term" value="F:protein dimerization activity"/>
    <property type="evidence" value="ECO:0007669"/>
    <property type="project" value="InterPro"/>
</dbReference>
<dbReference type="OrthoDB" id="2690041at2759"/>
<dbReference type="AlphaFoldDB" id="A0A8H5CN18"/>
<feature type="domain" description="HAT C-terminal dimerisation" evidence="7">
    <location>
        <begin position="467"/>
        <end position="545"/>
    </location>
</feature>
<sequence>MSREARSSSELNRGASAIEWLAETNQPIDTIHHPKFQNMIDIAARATNGVKIPGRKATRRAIIDLFKKNISALRQRLLSDAVQRTISITCDAWQAGNGDAYFVVTGHWIEEKAPGEWKLEGALLGFTQMNSAHSGLALGWALFKILRRFKIVNKLGWVTCNNASNNGTMLETLGQLALISTHSKAKHYDPESPESHEPDLEAVERDVLGLVRAIVVKVCSSAKHKQAFLDLQLRTTNKALQLLIDMVVHWSSTYTMLHRAEKLRKFVDVFLYELSREEKDVTKRCKIDGLALSNDEWIQVNTLIDLLTHADSAQQAFSSEHEPTLHNAIPALERLHIAWEKRKGKTKYTKFTDALNAGVDKLGNYYNKTSDSDAYVFSMLLNPNEKMGYFKANWDEDECKEVLAFTEQIFKERYEELNGKSALSQRRSLAKSDSTLLRELSDDEDDESTTQGSVWNSASTPEPWHSEFNLYLSAIDVVPTGMSIVKWWGSRTSTYPTWSSLARDYLAIMGSSVSSEQAFSGGGIVISKRRNHLKSDVVEALQFLKCVIKRDLIFREHASSKTEYASEGQDVAEELEFIVMMRFGSWMTSLFVSKALGLGLGPGFGFCKARALKNQALAWGFRPGPGPHITNDKWADFLKYHRAPDVRVKHRKAELLEEARLIVDLPEDKSAIFVDEETGKEVYHGWNHMF</sequence>
<comment type="subcellular location">
    <subcellularLocation>
        <location evidence="1">Nucleus</location>
    </subcellularLocation>
</comment>
<dbReference type="InterPro" id="IPR008906">
    <property type="entry name" value="HATC_C_dom"/>
</dbReference>
<dbReference type="Proteomes" id="UP000559256">
    <property type="component" value="Unassembled WGS sequence"/>
</dbReference>
<evidence type="ECO:0000313" key="8">
    <source>
        <dbReference type="EMBL" id="KAF5343868.1"/>
    </source>
</evidence>
<protein>
    <recommendedName>
        <fullName evidence="7">HAT C-terminal dimerisation domain-containing protein</fullName>
    </recommendedName>
</protein>
<dbReference type="GO" id="GO:0005634">
    <property type="term" value="C:nucleus"/>
    <property type="evidence" value="ECO:0007669"/>
    <property type="project" value="UniProtKB-SubCell"/>
</dbReference>
<reference evidence="8 9" key="1">
    <citation type="journal article" date="2020" name="ISME J.">
        <title>Uncovering the hidden diversity of litter-decomposition mechanisms in mushroom-forming fungi.</title>
        <authorList>
            <person name="Floudas D."/>
            <person name="Bentzer J."/>
            <person name="Ahren D."/>
            <person name="Johansson T."/>
            <person name="Persson P."/>
            <person name="Tunlid A."/>
        </authorList>
    </citation>
    <scope>NUCLEOTIDE SEQUENCE [LARGE SCALE GENOMIC DNA]</scope>
    <source>
        <strain evidence="8 9">CBS 291.85</strain>
    </source>
</reference>
<dbReference type="InterPro" id="IPR052035">
    <property type="entry name" value="ZnF_BED_domain_contain"/>
</dbReference>
<evidence type="ECO:0000256" key="1">
    <source>
        <dbReference type="ARBA" id="ARBA00004123"/>
    </source>
</evidence>
<dbReference type="SUPFAM" id="SSF53098">
    <property type="entry name" value="Ribonuclease H-like"/>
    <property type="match status" value="1"/>
</dbReference>
<keyword evidence="2" id="KW-0479">Metal-binding</keyword>
<gene>
    <name evidence="8" type="ORF">D9758_015885</name>
</gene>
<organism evidence="8 9">
    <name type="scientific">Tetrapyrgos nigripes</name>
    <dbReference type="NCBI Taxonomy" id="182062"/>
    <lineage>
        <taxon>Eukaryota</taxon>
        <taxon>Fungi</taxon>
        <taxon>Dikarya</taxon>
        <taxon>Basidiomycota</taxon>
        <taxon>Agaricomycotina</taxon>
        <taxon>Agaricomycetes</taxon>
        <taxon>Agaricomycetidae</taxon>
        <taxon>Agaricales</taxon>
        <taxon>Marasmiineae</taxon>
        <taxon>Marasmiaceae</taxon>
        <taxon>Tetrapyrgos</taxon>
    </lineage>
</organism>
<evidence type="ECO:0000256" key="2">
    <source>
        <dbReference type="ARBA" id="ARBA00022723"/>
    </source>
</evidence>
<dbReference type="EMBL" id="JAACJM010000132">
    <property type="protein sequence ID" value="KAF5343868.1"/>
    <property type="molecule type" value="Genomic_DNA"/>
</dbReference>
<keyword evidence="9" id="KW-1185">Reference proteome</keyword>
<evidence type="ECO:0000313" key="9">
    <source>
        <dbReference type="Proteomes" id="UP000559256"/>
    </source>
</evidence>
<keyword evidence="5" id="KW-0539">Nucleus</keyword>
<evidence type="ECO:0000256" key="3">
    <source>
        <dbReference type="ARBA" id="ARBA00022771"/>
    </source>
</evidence>
<evidence type="ECO:0000256" key="5">
    <source>
        <dbReference type="ARBA" id="ARBA00023242"/>
    </source>
</evidence>
<proteinExistence type="predicted"/>
<name>A0A8H5CN18_9AGAR</name>
<feature type="region of interest" description="Disordered" evidence="6">
    <location>
        <begin position="438"/>
        <end position="459"/>
    </location>
</feature>